<keyword evidence="5" id="KW-1185">Reference proteome</keyword>
<dbReference type="EMBL" id="JBDIMF010000001">
    <property type="protein sequence ID" value="MEN2785942.1"/>
    <property type="molecule type" value="Genomic_DNA"/>
</dbReference>
<keyword evidence="2 4" id="KW-0012">Acyltransferase</keyword>
<dbReference type="PANTHER" id="PTHR43420">
    <property type="entry name" value="ACETYLTRANSFERASE"/>
    <property type="match status" value="1"/>
</dbReference>
<dbReference type="CDD" id="cd04301">
    <property type="entry name" value="NAT_SF"/>
    <property type="match status" value="1"/>
</dbReference>
<dbReference type="PANTHER" id="PTHR43420:SF3">
    <property type="entry name" value="N-ACETYLTRANSFERASE DOMAIN-CONTAINING PROTEIN"/>
    <property type="match status" value="1"/>
</dbReference>
<evidence type="ECO:0000256" key="2">
    <source>
        <dbReference type="ARBA" id="ARBA00023315"/>
    </source>
</evidence>
<dbReference type="RefSeq" id="WP_345863604.1">
    <property type="nucleotide sequence ID" value="NZ_JBDIMF010000001.1"/>
</dbReference>
<evidence type="ECO:0000256" key="1">
    <source>
        <dbReference type="ARBA" id="ARBA00022679"/>
    </source>
</evidence>
<reference evidence="4 5" key="1">
    <citation type="submission" date="2024-05" db="EMBL/GenBank/DDBJ databases">
        <authorList>
            <person name="Liu Q."/>
            <person name="Xin Y.-H."/>
        </authorList>
    </citation>
    <scope>NUCLEOTIDE SEQUENCE [LARGE SCALE GENOMIC DNA]</scope>
    <source>
        <strain evidence="4 5">CGMCC 1.15349</strain>
    </source>
</reference>
<feature type="domain" description="N-acetyltransferase" evidence="3">
    <location>
        <begin position="87"/>
        <end position="226"/>
    </location>
</feature>
<proteinExistence type="predicted"/>
<dbReference type="InterPro" id="IPR000182">
    <property type="entry name" value="GNAT_dom"/>
</dbReference>
<dbReference type="Proteomes" id="UP001404104">
    <property type="component" value="Unassembled WGS sequence"/>
</dbReference>
<keyword evidence="1 4" id="KW-0808">Transferase</keyword>
<dbReference type="GO" id="GO:0016746">
    <property type="term" value="F:acyltransferase activity"/>
    <property type="evidence" value="ECO:0007669"/>
    <property type="project" value="UniProtKB-KW"/>
</dbReference>
<dbReference type="SUPFAM" id="SSF55729">
    <property type="entry name" value="Acyl-CoA N-acyltransferases (Nat)"/>
    <property type="match status" value="1"/>
</dbReference>
<dbReference type="Gene3D" id="3.40.630.30">
    <property type="match status" value="1"/>
</dbReference>
<dbReference type="EC" id="2.3.1.-" evidence="4"/>
<dbReference type="InterPro" id="IPR050680">
    <property type="entry name" value="YpeA/RimI_acetyltransf"/>
</dbReference>
<sequence length="226" mass="24240">MMPHPLDRPIWHSLTGAHAPLALGYGDALRYRPEAHFFAAAPDDCRASLVALARLLPLDGTLGLVQADAIDAPPGTHIRSRVAINQMVLTALTTAGAPIAFDDLGDADAPDMLALATLTAPGPFFAETHRLGAFIGVRHHGQLIAMAGERTRPPGFTEISAVCTHPDHRGRGFARALMQIAIARILARGDAAFLHVYGHNEGAVALYEALGFRFRREMIYTILEAA</sequence>
<protein>
    <submittedName>
        <fullName evidence="4">GNAT family N-acetyltransferase</fullName>
        <ecNumber evidence="4">2.3.1.-</ecNumber>
    </submittedName>
</protein>
<dbReference type="InterPro" id="IPR016181">
    <property type="entry name" value="Acyl_CoA_acyltransferase"/>
</dbReference>
<dbReference type="PROSITE" id="PS51186">
    <property type="entry name" value="GNAT"/>
    <property type="match status" value="1"/>
</dbReference>
<evidence type="ECO:0000259" key="3">
    <source>
        <dbReference type="PROSITE" id="PS51186"/>
    </source>
</evidence>
<dbReference type="Pfam" id="PF08445">
    <property type="entry name" value="FR47"/>
    <property type="match status" value="1"/>
</dbReference>
<evidence type="ECO:0000313" key="4">
    <source>
        <dbReference type="EMBL" id="MEN2785942.1"/>
    </source>
</evidence>
<comment type="caution">
    <text evidence="4">The sequence shown here is derived from an EMBL/GenBank/DDBJ whole genome shotgun (WGS) entry which is preliminary data.</text>
</comment>
<accession>A0ABU9XQV3</accession>
<evidence type="ECO:0000313" key="5">
    <source>
        <dbReference type="Proteomes" id="UP001404104"/>
    </source>
</evidence>
<name>A0ABU9XQV3_9SPHN</name>
<dbReference type="InterPro" id="IPR013653">
    <property type="entry name" value="GCN5-like_dom"/>
</dbReference>
<gene>
    <name evidence="4" type="ORF">ABC969_05835</name>
</gene>
<organism evidence="4 5">
    <name type="scientific">Sphingomonas qilianensis</name>
    <dbReference type="NCBI Taxonomy" id="1736690"/>
    <lineage>
        <taxon>Bacteria</taxon>
        <taxon>Pseudomonadati</taxon>
        <taxon>Pseudomonadota</taxon>
        <taxon>Alphaproteobacteria</taxon>
        <taxon>Sphingomonadales</taxon>
        <taxon>Sphingomonadaceae</taxon>
        <taxon>Sphingomonas</taxon>
    </lineage>
</organism>